<dbReference type="InterPro" id="IPR055170">
    <property type="entry name" value="GFO_IDH_MocA-like_dom"/>
</dbReference>
<feature type="domain" description="GFO/IDH/MocA-like oxidoreductase" evidence="2">
    <location>
        <begin position="160"/>
        <end position="231"/>
    </location>
</feature>
<dbReference type="EMBL" id="VDGH01000002">
    <property type="protein sequence ID" value="TQR15724.1"/>
    <property type="molecule type" value="Genomic_DNA"/>
</dbReference>
<sequence>MKVENLRVGIIGIGNMGKNHLRVLSTLKAVEIIFAYDISIGEAVKTAEKYGVRLSNNLLEDLKLIDALVIVTPTHTHYDYVKLASNYVKYIFVEKPLTDSLETTLDLEKLAIDNDLYIQVGFIERFNPTILEIKKIIDSSSNVINIDFTRTNRLSNRITDVDVILDLMIHDIDMAIFLNGKVNNISAYGVLEDNMIVFSSALLTHENGVFSRLTASRVTEKRIRQISITCSDMYVDCNLAKKEIYISKQTIEQSYENISLSSVEETVYVSTQEALLSELLSFVNYCLHRLTDESISNINDAKDAIIIAKKIQKQIKEMNL</sequence>
<evidence type="ECO:0000313" key="4">
    <source>
        <dbReference type="Proteomes" id="UP000317316"/>
    </source>
</evidence>
<comment type="caution">
    <text evidence="3">The sequence shown here is derived from an EMBL/GenBank/DDBJ whole genome shotgun (WGS) entry which is preliminary data.</text>
</comment>
<dbReference type="Pfam" id="PF01408">
    <property type="entry name" value="GFO_IDH_MocA"/>
    <property type="match status" value="1"/>
</dbReference>
<dbReference type="InterPro" id="IPR000683">
    <property type="entry name" value="Gfo/Idh/MocA-like_OxRdtase_N"/>
</dbReference>
<name>A0A544TE52_9BACI</name>
<dbReference type="PANTHER" id="PTHR43377:SF1">
    <property type="entry name" value="BILIVERDIN REDUCTASE A"/>
    <property type="match status" value="1"/>
</dbReference>
<dbReference type="SUPFAM" id="SSF55347">
    <property type="entry name" value="Glyceraldehyde-3-phosphate dehydrogenase-like, C-terminal domain"/>
    <property type="match status" value="1"/>
</dbReference>
<evidence type="ECO:0000259" key="1">
    <source>
        <dbReference type="Pfam" id="PF01408"/>
    </source>
</evidence>
<protein>
    <submittedName>
        <fullName evidence="3">Gfo/Idh/MocA family oxidoreductase</fullName>
    </submittedName>
</protein>
<dbReference type="RefSeq" id="WP_142537448.1">
    <property type="nucleotide sequence ID" value="NZ_BMIE01000001.1"/>
</dbReference>
<proteinExistence type="predicted"/>
<dbReference type="OrthoDB" id="9815825at2"/>
<dbReference type="Gene3D" id="3.40.50.720">
    <property type="entry name" value="NAD(P)-binding Rossmann-like Domain"/>
    <property type="match status" value="1"/>
</dbReference>
<dbReference type="InterPro" id="IPR036291">
    <property type="entry name" value="NAD(P)-bd_dom_sf"/>
</dbReference>
<evidence type="ECO:0000313" key="3">
    <source>
        <dbReference type="EMBL" id="TQR15724.1"/>
    </source>
</evidence>
<dbReference type="PANTHER" id="PTHR43377">
    <property type="entry name" value="BILIVERDIN REDUCTASE A"/>
    <property type="match status" value="1"/>
</dbReference>
<dbReference type="Gene3D" id="3.30.360.10">
    <property type="entry name" value="Dihydrodipicolinate Reductase, domain 2"/>
    <property type="match status" value="1"/>
</dbReference>
<reference evidence="3 4" key="1">
    <citation type="submission" date="2019-05" db="EMBL/GenBank/DDBJ databases">
        <title>Psychrobacillus vulpis sp. nov., a new species isolated from feces of a red fox that inhabits in The Tablas de Daimiel Natural Park, Albacete, Spain.</title>
        <authorList>
            <person name="Rodriguez M."/>
            <person name="Reina J.C."/>
            <person name="Bejar V."/>
            <person name="Llamas I."/>
        </authorList>
    </citation>
    <scope>NUCLEOTIDE SEQUENCE [LARGE SCALE GENOMIC DNA]</scope>
    <source>
        <strain evidence="3 4">NEAU-3TGS17</strain>
    </source>
</reference>
<dbReference type="Pfam" id="PF22725">
    <property type="entry name" value="GFO_IDH_MocA_C3"/>
    <property type="match status" value="1"/>
</dbReference>
<keyword evidence="4" id="KW-1185">Reference proteome</keyword>
<dbReference type="SUPFAM" id="SSF51735">
    <property type="entry name" value="NAD(P)-binding Rossmann-fold domains"/>
    <property type="match status" value="1"/>
</dbReference>
<feature type="domain" description="Gfo/Idh/MocA-like oxidoreductase N-terminal" evidence="1">
    <location>
        <begin position="6"/>
        <end position="122"/>
    </location>
</feature>
<organism evidence="3 4">
    <name type="scientific">Psychrobacillus lasiicapitis</name>
    <dbReference type="NCBI Taxonomy" id="1636719"/>
    <lineage>
        <taxon>Bacteria</taxon>
        <taxon>Bacillati</taxon>
        <taxon>Bacillota</taxon>
        <taxon>Bacilli</taxon>
        <taxon>Bacillales</taxon>
        <taxon>Bacillaceae</taxon>
        <taxon>Psychrobacillus</taxon>
    </lineage>
</organism>
<evidence type="ECO:0000259" key="2">
    <source>
        <dbReference type="Pfam" id="PF22725"/>
    </source>
</evidence>
<dbReference type="GO" id="GO:0000166">
    <property type="term" value="F:nucleotide binding"/>
    <property type="evidence" value="ECO:0007669"/>
    <property type="project" value="InterPro"/>
</dbReference>
<dbReference type="AlphaFoldDB" id="A0A544TE52"/>
<accession>A0A544TE52</accession>
<dbReference type="Proteomes" id="UP000317316">
    <property type="component" value="Unassembled WGS sequence"/>
</dbReference>
<dbReference type="InterPro" id="IPR051450">
    <property type="entry name" value="Gfo/Idh/MocA_Oxidoreductases"/>
</dbReference>
<gene>
    <name evidence="3" type="ORF">FG382_03175</name>
</gene>